<keyword evidence="1" id="KW-0547">Nucleotide-binding</keyword>
<name>A0ABY4VCN3_9GAMM</name>
<reference evidence="5" key="1">
    <citation type="submission" date="2022-02" db="EMBL/GenBank/DDBJ databases">
        <title>Coral-associated bacteria.</title>
        <authorList>
            <person name="Tang K."/>
            <person name="Wang X."/>
        </authorList>
    </citation>
    <scope>NUCLEOTIDE SEQUENCE</scope>
    <source>
        <strain evidence="5">SCSIO 43006</strain>
    </source>
</reference>
<feature type="domain" description="Carboxyltransferase" evidence="4">
    <location>
        <begin position="24"/>
        <end position="307"/>
    </location>
</feature>
<evidence type="ECO:0000256" key="2">
    <source>
        <dbReference type="ARBA" id="ARBA00022801"/>
    </source>
</evidence>
<dbReference type="InterPro" id="IPR052708">
    <property type="entry name" value="PxpC"/>
</dbReference>
<organism evidence="5 6">
    <name type="scientific">Microbulbifer variabilis</name>
    <dbReference type="NCBI Taxonomy" id="266805"/>
    <lineage>
        <taxon>Bacteria</taxon>
        <taxon>Pseudomonadati</taxon>
        <taxon>Pseudomonadota</taxon>
        <taxon>Gammaproteobacteria</taxon>
        <taxon>Cellvibrionales</taxon>
        <taxon>Microbulbiferaceae</taxon>
        <taxon>Microbulbifer</taxon>
    </lineage>
</organism>
<dbReference type="InterPro" id="IPR003778">
    <property type="entry name" value="CT_A_B"/>
</dbReference>
<keyword evidence="2" id="KW-0378">Hydrolase</keyword>
<evidence type="ECO:0000259" key="4">
    <source>
        <dbReference type="SMART" id="SM00797"/>
    </source>
</evidence>
<dbReference type="PANTHER" id="PTHR43309">
    <property type="entry name" value="5-OXOPROLINASE SUBUNIT C"/>
    <property type="match status" value="1"/>
</dbReference>
<dbReference type="PANTHER" id="PTHR43309:SF5">
    <property type="entry name" value="5-OXOPROLINASE SUBUNIT C"/>
    <property type="match status" value="1"/>
</dbReference>
<dbReference type="Pfam" id="PF02626">
    <property type="entry name" value="CT_A_B"/>
    <property type="match status" value="1"/>
</dbReference>
<dbReference type="RefSeq" id="WP_252084424.1">
    <property type="nucleotide sequence ID" value="NZ_CP092418.1"/>
</dbReference>
<accession>A0ABY4VCN3</accession>
<gene>
    <name evidence="5" type="ORF">MJO52_02685</name>
</gene>
<dbReference type="EMBL" id="CP092418">
    <property type="protein sequence ID" value="USD22061.1"/>
    <property type="molecule type" value="Genomic_DNA"/>
</dbReference>
<evidence type="ECO:0000313" key="5">
    <source>
        <dbReference type="EMBL" id="USD22061.1"/>
    </source>
</evidence>
<dbReference type="InterPro" id="IPR029000">
    <property type="entry name" value="Cyclophilin-like_dom_sf"/>
</dbReference>
<dbReference type="SUPFAM" id="SSF50891">
    <property type="entry name" value="Cyclophilin-like"/>
    <property type="match status" value="1"/>
</dbReference>
<dbReference type="Proteomes" id="UP001055658">
    <property type="component" value="Chromosome"/>
</dbReference>
<sequence length="325" mass="36162">MSIYFIRPGLQTSIQDFGRPGLMHCGIPQGGAADILSMQLVNLLLGNCLNNPVLELTLTGPVIKFECDISIAIAGAQFNVLLNKITVENYKVIQVKRGDILEFGQLLSGTRAYIGLSATIFTSQSFNSVSTHLISHFGGNKGKAISYEERLHLKNIRIAKSAHINRNLQPCYQSRPLLRVIYGPEKKRFTELALSNFFRKTFQVSAQNNRMGIRLSPSIIVDSKAITDSSDEMISSGLYPGSIQIPNNGEPIISFIEGQTIGGYPRIAHIIRADLHRLGQLKAQDKINFQLVHQAQAREILLKKMKYLENLKNNLAPENNESFIL</sequence>
<proteinExistence type="predicted"/>
<protein>
    <submittedName>
        <fullName evidence="5">Biotin-dependent carboxyltransferase family protein</fullName>
    </submittedName>
</protein>
<keyword evidence="6" id="KW-1185">Reference proteome</keyword>
<dbReference type="Gene3D" id="2.40.100.10">
    <property type="entry name" value="Cyclophilin-like"/>
    <property type="match status" value="1"/>
</dbReference>
<keyword evidence="3" id="KW-0067">ATP-binding</keyword>
<evidence type="ECO:0000313" key="6">
    <source>
        <dbReference type="Proteomes" id="UP001055658"/>
    </source>
</evidence>
<evidence type="ECO:0000256" key="3">
    <source>
        <dbReference type="ARBA" id="ARBA00022840"/>
    </source>
</evidence>
<dbReference type="NCBIfam" id="TIGR00724">
    <property type="entry name" value="urea_amlyse_rel"/>
    <property type="match status" value="1"/>
</dbReference>
<evidence type="ECO:0000256" key="1">
    <source>
        <dbReference type="ARBA" id="ARBA00022741"/>
    </source>
</evidence>
<dbReference type="SMART" id="SM00797">
    <property type="entry name" value="AHS2"/>
    <property type="match status" value="1"/>
</dbReference>